<dbReference type="PANTHER" id="PTHR14735">
    <property type="entry name" value="COILED-COIL DOMAIN-CONTAINING PROTEIN 134"/>
    <property type="match status" value="1"/>
</dbReference>
<gene>
    <name evidence="3" type="ORF">GWI33_005016</name>
</gene>
<reference evidence="3" key="1">
    <citation type="submission" date="2020-08" db="EMBL/GenBank/DDBJ databases">
        <title>Genome sequencing and assembly of the red palm weevil Rhynchophorus ferrugineus.</title>
        <authorList>
            <person name="Dias G.B."/>
            <person name="Bergman C.M."/>
            <person name="Manee M."/>
        </authorList>
    </citation>
    <scope>NUCLEOTIDE SEQUENCE</scope>
    <source>
        <strain evidence="3">AA-2017</strain>
        <tissue evidence="3">Whole larva</tissue>
    </source>
</reference>
<protein>
    <recommendedName>
        <fullName evidence="5">Coiled-coil domain-containing protein 134</fullName>
    </recommendedName>
</protein>
<sequence length="292" mass="33876">MILKPQSIFLILFPLFLQLGSSISESEIAEKLYKKLLKRQRAEQLSAIKSFQKISNYEKQYQMITLMAEKVFTIIQDSRAIIESSPFIPGVSEFPLEDKIRDALSNIIENAALFSEIILRFPDISVAVLKTNNNWDILLQWGIAYCYQVKYLLDDSTIKVLSLVSQELNHVPRDPNYVNPYRKSQKSDEETEEEMRKIKRKKKKLKKGPKLYQKSEVLYEIGNYPVRQFGVSSILIRSILFSPFSLDFGKVPDTMADLSTSTGYETECPPYEGSWHIIPPDYVHMDDEYRYS</sequence>
<name>A0A834IKW1_RHYFE</name>
<keyword evidence="2" id="KW-0732">Signal</keyword>
<dbReference type="PANTHER" id="PTHR14735:SF1">
    <property type="entry name" value="COILED-COIL DOMAIN-CONTAINING PROTEIN 134"/>
    <property type="match status" value="1"/>
</dbReference>
<proteinExistence type="predicted"/>
<evidence type="ECO:0000256" key="1">
    <source>
        <dbReference type="SAM" id="MobiDB-lite"/>
    </source>
</evidence>
<evidence type="ECO:0008006" key="5">
    <source>
        <dbReference type="Google" id="ProtNLM"/>
    </source>
</evidence>
<organism evidence="3 4">
    <name type="scientific">Rhynchophorus ferrugineus</name>
    <name type="common">Red palm weevil</name>
    <name type="synonym">Curculio ferrugineus</name>
    <dbReference type="NCBI Taxonomy" id="354439"/>
    <lineage>
        <taxon>Eukaryota</taxon>
        <taxon>Metazoa</taxon>
        <taxon>Ecdysozoa</taxon>
        <taxon>Arthropoda</taxon>
        <taxon>Hexapoda</taxon>
        <taxon>Insecta</taxon>
        <taxon>Pterygota</taxon>
        <taxon>Neoptera</taxon>
        <taxon>Endopterygota</taxon>
        <taxon>Coleoptera</taxon>
        <taxon>Polyphaga</taxon>
        <taxon>Cucujiformia</taxon>
        <taxon>Curculionidae</taxon>
        <taxon>Dryophthorinae</taxon>
        <taxon>Rhynchophorus</taxon>
    </lineage>
</organism>
<dbReference type="AlphaFoldDB" id="A0A834IKW1"/>
<dbReference type="Pfam" id="PF15002">
    <property type="entry name" value="ERK-JNK_inhib"/>
    <property type="match status" value="1"/>
</dbReference>
<dbReference type="EMBL" id="JAACXV010000251">
    <property type="protein sequence ID" value="KAF7281226.1"/>
    <property type="molecule type" value="Genomic_DNA"/>
</dbReference>
<comment type="caution">
    <text evidence="3">The sequence shown here is derived from an EMBL/GenBank/DDBJ whole genome shotgun (WGS) entry which is preliminary data.</text>
</comment>
<dbReference type="OrthoDB" id="5854099at2759"/>
<feature type="signal peptide" evidence="2">
    <location>
        <begin position="1"/>
        <end position="22"/>
    </location>
</feature>
<evidence type="ECO:0000313" key="4">
    <source>
        <dbReference type="Proteomes" id="UP000625711"/>
    </source>
</evidence>
<accession>A0A834IKW1</accession>
<keyword evidence="4" id="KW-1185">Reference proteome</keyword>
<feature type="chain" id="PRO_5032339473" description="Coiled-coil domain-containing protein 134" evidence="2">
    <location>
        <begin position="23"/>
        <end position="292"/>
    </location>
</feature>
<dbReference type="InterPro" id="IPR026321">
    <property type="entry name" value="CC134"/>
</dbReference>
<dbReference type="Proteomes" id="UP000625711">
    <property type="component" value="Unassembled WGS sequence"/>
</dbReference>
<evidence type="ECO:0000256" key="2">
    <source>
        <dbReference type="SAM" id="SignalP"/>
    </source>
</evidence>
<evidence type="ECO:0000313" key="3">
    <source>
        <dbReference type="EMBL" id="KAF7281226.1"/>
    </source>
</evidence>
<feature type="region of interest" description="Disordered" evidence="1">
    <location>
        <begin position="174"/>
        <end position="193"/>
    </location>
</feature>